<dbReference type="EMBL" id="BA000045">
    <property type="protein sequence ID" value="BAC90531.1"/>
    <property type="molecule type" value="Genomic_DNA"/>
</dbReference>
<dbReference type="KEGG" id="gvi:glr2590"/>
<organism evidence="1 2">
    <name type="scientific">Gloeobacter violaceus (strain ATCC 29082 / PCC 7421)</name>
    <dbReference type="NCBI Taxonomy" id="251221"/>
    <lineage>
        <taxon>Bacteria</taxon>
        <taxon>Bacillati</taxon>
        <taxon>Cyanobacteriota</taxon>
        <taxon>Cyanophyceae</taxon>
        <taxon>Gloeobacterales</taxon>
        <taxon>Gloeobacteraceae</taxon>
        <taxon>Gloeobacter</taxon>
    </lineage>
</organism>
<dbReference type="AlphaFoldDB" id="Q7NHE7"/>
<dbReference type="STRING" id="251221.gene:10760090"/>
<evidence type="ECO:0000313" key="2">
    <source>
        <dbReference type="Proteomes" id="UP000000557"/>
    </source>
</evidence>
<proteinExistence type="predicted"/>
<protein>
    <submittedName>
        <fullName evidence="1">Glr2590 protein</fullName>
    </submittedName>
</protein>
<name>Q7NHE7_GLOVI</name>
<reference evidence="1 2" key="1">
    <citation type="journal article" date="2003" name="DNA Res.">
        <title>Complete genome structure of Gloeobacter violaceus PCC 7421, a cyanobacterium that lacks thylakoids.</title>
        <authorList>
            <person name="Nakamura Y."/>
            <person name="Kaneko T."/>
            <person name="Sato S."/>
            <person name="Mimuro M."/>
            <person name="Miyashita H."/>
            <person name="Tsuchiya T."/>
            <person name="Sasamoto S."/>
            <person name="Watanabe A."/>
            <person name="Kawashima K."/>
            <person name="Kishida Y."/>
            <person name="Kiyokawa C."/>
            <person name="Kohara M."/>
            <person name="Matsumoto M."/>
            <person name="Matsuno A."/>
            <person name="Nakazaki N."/>
            <person name="Shimpo S."/>
            <person name="Takeuchi C."/>
            <person name="Yamada M."/>
            <person name="Tabata S."/>
        </authorList>
    </citation>
    <scope>NUCLEOTIDE SEQUENCE [LARGE SCALE GENOMIC DNA]</scope>
    <source>
        <strain evidence="2">ATCC 29082 / PCC 7421</strain>
    </source>
</reference>
<dbReference type="InParanoid" id="Q7NHE7"/>
<dbReference type="HOGENOM" id="CLU_2287530_0_0_3"/>
<keyword evidence="2" id="KW-1185">Reference proteome</keyword>
<dbReference type="Proteomes" id="UP000000557">
    <property type="component" value="Chromosome"/>
</dbReference>
<gene>
    <name evidence="1" type="ordered locus">glr2590</name>
</gene>
<dbReference type="EnsemblBacteria" id="BAC90531">
    <property type="protein sequence ID" value="BAC90531"/>
    <property type="gene ID" value="BAC90531"/>
</dbReference>
<sequence length="101" mass="11807">MVDMLSSQVTTDSECWTVHQTHDEELERLGRYVEGELLQGLNLVQQKEQRCLSHYREWCADQANNGKRARFVLALCELLELWPKLEHLSSDLADMREDLGF</sequence>
<accession>Q7NHE7</accession>
<evidence type="ECO:0000313" key="1">
    <source>
        <dbReference type="EMBL" id="BAC90531.1"/>
    </source>
</evidence>
<reference evidence="1 2" key="2">
    <citation type="journal article" date="2003" name="DNA Res.">
        <title>Complete genome structure of Gloeobacter violaceus PCC 7421, a cyanobacterium that lacks thylakoids (supplement).</title>
        <authorList>
            <person name="Nakamura Y."/>
            <person name="Kaneko T."/>
            <person name="Sato S."/>
            <person name="Mimuro M."/>
            <person name="Miyashita H."/>
            <person name="Tsuchiya T."/>
            <person name="Sasamoto S."/>
            <person name="Watanabe A."/>
            <person name="Kawashima K."/>
            <person name="Kishida Y."/>
            <person name="Kiyokawa C."/>
            <person name="Kohara M."/>
            <person name="Matsumoto M."/>
            <person name="Matsuno A."/>
            <person name="Nakazaki N."/>
            <person name="Shimpo S."/>
            <person name="Takeuchi C."/>
            <person name="Yamada M."/>
            <person name="Tabata S."/>
        </authorList>
    </citation>
    <scope>NUCLEOTIDE SEQUENCE [LARGE SCALE GENOMIC DNA]</scope>
    <source>
        <strain evidence="2">ATCC 29082 / PCC 7421</strain>
    </source>
</reference>